<dbReference type="GO" id="GO:0016853">
    <property type="term" value="F:isomerase activity"/>
    <property type="evidence" value="ECO:0007669"/>
    <property type="project" value="UniProtKB-KW"/>
</dbReference>
<dbReference type="FunFam" id="1.10.560.10:FF:000001">
    <property type="entry name" value="60 kDa chaperonin"/>
    <property type="match status" value="1"/>
</dbReference>
<sequence length="545" mass="57705">MAKDIKFDIEARDGLKRGVDALANAVKVTLGPKGRNVIIGRSFGAPVVTKDGVSVAKEIELNDPLENMGAQMVKEVASKTNDLAGDGTTTATVLAQSIVKEGLRNVAAGANPMDLKRGIDKAVAAIVADLAKQSQEVKNSSEKIKQVASISANNDELIGDLIANAFAKVGKEGVITVEEAKGTDTYVDIVEGMQFDRGYLSPYFVTDSEKMITDLENPYILIYDKKVSTMKDLLPVLEPVAQSGKPLLIIAEDVDGEALATLVVNKLRGSLKIAAVKAPGFGDRRKAMLEDIAILTGGTVISEERGFTLENATLEMLGTAERITLDKDNTTIINGAGEKDMIKNRVNQIKSQIESTTSDYDKEKLQERLAKLAGGVAVLYVGAASEVEMKEKKDRVDDALHSTRAAVEEGIVAGGGVALVRAKTVLANLKTDNLDETTGVQIIARAIEAPLRTIVENAGGEGSVVAAKVMEGKDDFGYDAKSEQYVYMFEAGIIDPKKVTRVALENAASVAGMILTTECALVDIKEDAPAAGGGMPMGGGMPGMM</sequence>
<comment type="subcellular location">
    <subcellularLocation>
        <location evidence="6">Cytoplasm</location>
    </subcellularLocation>
</comment>
<evidence type="ECO:0000256" key="1">
    <source>
        <dbReference type="ARBA" id="ARBA00006607"/>
    </source>
</evidence>
<accession>A0A8H2QG76</accession>
<dbReference type="InterPro" id="IPR027413">
    <property type="entry name" value="GROEL-like_equatorial_sf"/>
</dbReference>
<dbReference type="EC" id="5.6.1.7" evidence="6"/>
<dbReference type="FunFam" id="3.50.7.10:FF:000001">
    <property type="entry name" value="60 kDa chaperonin"/>
    <property type="match status" value="1"/>
</dbReference>
<comment type="caution">
    <text evidence="9">The sequence shown here is derived from an EMBL/GenBank/DDBJ whole genome shotgun (WGS) entry which is preliminary data.</text>
</comment>
<comment type="function">
    <text evidence="6 8">Together with its co-chaperonin GroES, plays an essential role in assisting protein folding. The GroEL-GroES system forms a nano-cage that allows encapsulation of the non-native substrate proteins and provides a physical environment optimized to promote and accelerate protein folding.</text>
</comment>
<comment type="subunit">
    <text evidence="6 8">Forms a cylinder of 14 subunits composed of two heptameric rings stacked back-to-back. Interacts with the co-chaperonin GroES.</text>
</comment>
<comment type="similarity">
    <text evidence="1 6 7">Belongs to the chaperonin (HSP60) family.</text>
</comment>
<dbReference type="InterPro" id="IPR018370">
    <property type="entry name" value="Chaperonin_Cpn60_CS"/>
</dbReference>
<dbReference type="Proteomes" id="UP000323324">
    <property type="component" value="Unassembled WGS sequence"/>
</dbReference>
<comment type="caution">
    <text evidence="6">Lacks conserved residue(s) required for the propagation of feature annotation.</text>
</comment>
<dbReference type="GO" id="GO:0051082">
    <property type="term" value="F:unfolded protein binding"/>
    <property type="evidence" value="ECO:0007669"/>
    <property type="project" value="UniProtKB-UniRule"/>
</dbReference>
<dbReference type="NCBIfam" id="NF009489">
    <property type="entry name" value="PRK12851.1"/>
    <property type="match status" value="1"/>
</dbReference>
<dbReference type="SUPFAM" id="SSF54849">
    <property type="entry name" value="GroEL-intermediate domain like"/>
    <property type="match status" value="1"/>
</dbReference>
<dbReference type="GO" id="GO:0005737">
    <property type="term" value="C:cytoplasm"/>
    <property type="evidence" value="ECO:0007669"/>
    <property type="project" value="UniProtKB-SubCell"/>
</dbReference>
<reference evidence="9 10" key="1">
    <citation type="submission" date="2019-08" db="EMBL/GenBank/DDBJ databases">
        <title>Genomes of Antarctic Bizionia species.</title>
        <authorList>
            <person name="Bowman J.P."/>
        </authorList>
    </citation>
    <scope>NUCLEOTIDE SEQUENCE [LARGE SCALE GENOMIC DNA]</scope>
    <source>
        <strain evidence="9 10">HFD</strain>
    </source>
</reference>
<dbReference type="AlphaFoldDB" id="A0A8H2QG76"/>
<dbReference type="Pfam" id="PF00118">
    <property type="entry name" value="Cpn60_TCP1"/>
    <property type="match status" value="1"/>
</dbReference>
<name>A0A8H2QG76_9FLAO</name>
<evidence type="ECO:0000256" key="6">
    <source>
        <dbReference type="HAMAP-Rule" id="MF_00600"/>
    </source>
</evidence>
<dbReference type="InterPro" id="IPR002423">
    <property type="entry name" value="Cpn60/GroEL/TCP-1"/>
</dbReference>
<keyword evidence="2 6" id="KW-0547">Nucleotide-binding</keyword>
<feature type="binding site" evidence="6">
    <location>
        <position position="50"/>
    </location>
    <ligand>
        <name>ATP</name>
        <dbReference type="ChEBI" id="CHEBI:30616"/>
    </ligand>
</feature>
<evidence type="ECO:0000256" key="8">
    <source>
        <dbReference type="RuleBase" id="RU000419"/>
    </source>
</evidence>
<feature type="binding site" evidence="6">
    <location>
        <position position="495"/>
    </location>
    <ligand>
        <name>ATP</name>
        <dbReference type="ChEBI" id="CHEBI:30616"/>
    </ligand>
</feature>
<keyword evidence="3 6" id="KW-0067">ATP-binding</keyword>
<dbReference type="GO" id="GO:0005524">
    <property type="term" value="F:ATP binding"/>
    <property type="evidence" value="ECO:0007669"/>
    <property type="project" value="UniProtKB-UniRule"/>
</dbReference>
<dbReference type="EMBL" id="VSKM01000002">
    <property type="protein sequence ID" value="TYB77970.1"/>
    <property type="molecule type" value="Genomic_DNA"/>
</dbReference>
<dbReference type="HAMAP" id="MF_00600">
    <property type="entry name" value="CH60"/>
    <property type="match status" value="1"/>
</dbReference>
<feature type="binding site" evidence="6">
    <location>
        <begin position="86"/>
        <end position="90"/>
    </location>
    <ligand>
        <name>ATP</name>
        <dbReference type="ChEBI" id="CHEBI:30616"/>
    </ligand>
</feature>
<dbReference type="NCBIfam" id="NF009488">
    <property type="entry name" value="PRK12850.1"/>
    <property type="match status" value="1"/>
</dbReference>
<dbReference type="InterPro" id="IPR027410">
    <property type="entry name" value="TCP-1-like_intermed_sf"/>
</dbReference>
<gene>
    <name evidence="6 9" type="primary">groL</name>
    <name evidence="6" type="synonym">groEL</name>
    <name evidence="9" type="ORF">ES676_01765</name>
</gene>
<dbReference type="Gene3D" id="3.30.260.10">
    <property type="entry name" value="TCP-1-like chaperonin intermediate domain"/>
    <property type="match status" value="1"/>
</dbReference>
<evidence type="ECO:0000256" key="2">
    <source>
        <dbReference type="ARBA" id="ARBA00022741"/>
    </source>
</evidence>
<dbReference type="InterPro" id="IPR001844">
    <property type="entry name" value="Cpn60/GroEL"/>
</dbReference>
<evidence type="ECO:0000256" key="7">
    <source>
        <dbReference type="RuleBase" id="RU000418"/>
    </source>
</evidence>
<dbReference type="RefSeq" id="WP_148368326.1">
    <property type="nucleotide sequence ID" value="NZ_VSKM01000002.1"/>
</dbReference>
<dbReference type="NCBIfam" id="NF000592">
    <property type="entry name" value="PRK00013.1"/>
    <property type="match status" value="1"/>
</dbReference>
<evidence type="ECO:0000313" key="9">
    <source>
        <dbReference type="EMBL" id="TYB77970.1"/>
    </source>
</evidence>
<keyword evidence="5 6" id="KW-0413">Isomerase</keyword>
<protein>
    <recommendedName>
        <fullName evidence="6">Chaperonin GroEL</fullName>
        <ecNumber evidence="6">5.6.1.7</ecNumber>
    </recommendedName>
    <alternativeName>
        <fullName evidence="6">60 kDa chaperonin</fullName>
    </alternativeName>
    <alternativeName>
        <fullName evidence="6">Chaperonin-60</fullName>
        <shortName evidence="6">Cpn60</shortName>
    </alternativeName>
</protein>
<dbReference type="PRINTS" id="PR00298">
    <property type="entry name" value="CHAPERONIN60"/>
</dbReference>
<dbReference type="PANTHER" id="PTHR45633">
    <property type="entry name" value="60 KDA HEAT SHOCK PROTEIN, MITOCHONDRIAL"/>
    <property type="match status" value="1"/>
</dbReference>
<dbReference type="CDD" id="cd03344">
    <property type="entry name" value="GroEL"/>
    <property type="match status" value="1"/>
</dbReference>
<dbReference type="GO" id="GO:0140662">
    <property type="term" value="F:ATP-dependent protein folding chaperone"/>
    <property type="evidence" value="ECO:0007669"/>
    <property type="project" value="InterPro"/>
</dbReference>
<evidence type="ECO:0000256" key="5">
    <source>
        <dbReference type="ARBA" id="ARBA00023235"/>
    </source>
</evidence>
<dbReference type="GO" id="GO:0042026">
    <property type="term" value="P:protein refolding"/>
    <property type="evidence" value="ECO:0007669"/>
    <property type="project" value="UniProtKB-UniRule"/>
</dbReference>
<dbReference type="Gene3D" id="1.10.560.10">
    <property type="entry name" value="GroEL-like equatorial domain"/>
    <property type="match status" value="1"/>
</dbReference>
<proteinExistence type="inferred from homology"/>
<evidence type="ECO:0000256" key="4">
    <source>
        <dbReference type="ARBA" id="ARBA00023186"/>
    </source>
</evidence>
<feature type="binding site" evidence="6">
    <location>
        <begin position="29"/>
        <end position="32"/>
    </location>
    <ligand>
        <name>ATP</name>
        <dbReference type="ChEBI" id="CHEBI:30616"/>
    </ligand>
</feature>
<organism evidence="9 10">
    <name type="scientific">Bizionia saleffrena</name>
    <dbReference type="NCBI Taxonomy" id="291189"/>
    <lineage>
        <taxon>Bacteria</taxon>
        <taxon>Pseudomonadati</taxon>
        <taxon>Bacteroidota</taxon>
        <taxon>Flavobacteriia</taxon>
        <taxon>Flavobacteriales</taxon>
        <taxon>Flavobacteriaceae</taxon>
        <taxon>Bizionia</taxon>
    </lineage>
</organism>
<evidence type="ECO:0000256" key="3">
    <source>
        <dbReference type="ARBA" id="ARBA00022840"/>
    </source>
</evidence>
<dbReference type="SUPFAM" id="SSF48592">
    <property type="entry name" value="GroEL equatorial domain-like"/>
    <property type="match status" value="1"/>
</dbReference>
<keyword evidence="10" id="KW-1185">Reference proteome</keyword>
<keyword evidence="6" id="KW-0963">Cytoplasm</keyword>
<dbReference type="Gene3D" id="3.50.7.10">
    <property type="entry name" value="GroEL"/>
    <property type="match status" value="1"/>
</dbReference>
<dbReference type="SUPFAM" id="SSF52029">
    <property type="entry name" value="GroEL apical domain-like"/>
    <property type="match status" value="1"/>
</dbReference>
<dbReference type="PROSITE" id="PS00296">
    <property type="entry name" value="CHAPERONINS_CPN60"/>
    <property type="match status" value="1"/>
</dbReference>
<dbReference type="InterPro" id="IPR027409">
    <property type="entry name" value="GroEL-like_apical_dom_sf"/>
</dbReference>
<keyword evidence="4 6" id="KW-0143">Chaperone</keyword>
<evidence type="ECO:0000313" key="10">
    <source>
        <dbReference type="Proteomes" id="UP000323324"/>
    </source>
</evidence>
<feature type="binding site" evidence="6">
    <location>
        <position position="415"/>
    </location>
    <ligand>
        <name>ATP</name>
        <dbReference type="ChEBI" id="CHEBI:30616"/>
    </ligand>
</feature>
<dbReference type="NCBIfam" id="NF009487">
    <property type="entry name" value="PRK12849.1"/>
    <property type="match status" value="1"/>
</dbReference>
<dbReference type="NCBIfam" id="TIGR02348">
    <property type="entry name" value="GroEL"/>
    <property type="match status" value="1"/>
</dbReference>